<dbReference type="CDD" id="cd20336">
    <property type="entry name" value="Rcat_RBR"/>
    <property type="match status" value="1"/>
</dbReference>
<dbReference type="PANTHER" id="PTHR22770:SF13">
    <property type="entry name" value="RING-TYPE DOMAIN-CONTAINING PROTEIN"/>
    <property type="match status" value="1"/>
</dbReference>
<gene>
    <name evidence="12" type="ORF">BDY17DRAFT_20226</name>
</gene>
<protein>
    <recommendedName>
        <fullName evidence="14">RING-type domain-containing protein</fullName>
    </recommendedName>
</protein>
<feature type="region of interest" description="Disordered" evidence="9">
    <location>
        <begin position="177"/>
        <end position="204"/>
    </location>
</feature>
<keyword evidence="3" id="KW-0479">Metal-binding</keyword>
<evidence type="ECO:0000259" key="10">
    <source>
        <dbReference type="PROSITE" id="PS50089"/>
    </source>
</evidence>
<keyword evidence="6" id="KW-0833">Ubl conjugation pathway</keyword>
<feature type="domain" description="RING-type" evidence="11">
    <location>
        <begin position="376"/>
        <end position="602"/>
    </location>
</feature>
<evidence type="ECO:0000313" key="13">
    <source>
        <dbReference type="Proteomes" id="UP000799767"/>
    </source>
</evidence>
<evidence type="ECO:0000256" key="1">
    <source>
        <dbReference type="ARBA" id="ARBA00004906"/>
    </source>
</evidence>
<evidence type="ECO:0000256" key="4">
    <source>
        <dbReference type="ARBA" id="ARBA00022737"/>
    </source>
</evidence>
<evidence type="ECO:0000256" key="8">
    <source>
        <dbReference type="PROSITE-ProRule" id="PRU00175"/>
    </source>
</evidence>
<dbReference type="GO" id="GO:0008270">
    <property type="term" value="F:zinc ion binding"/>
    <property type="evidence" value="ECO:0007669"/>
    <property type="project" value="UniProtKB-KW"/>
</dbReference>
<dbReference type="PROSITE" id="PS50089">
    <property type="entry name" value="ZF_RING_2"/>
    <property type="match status" value="1"/>
</dbReference>
<dbReference type="RefSeq" id="XP_033594446.1">
    <property type="nucleotide sequence ID" value="XM_033730112.1"/>
</dbReference>
<evidence type="ECO:0000259" key="11">
    <source>
        <dbReference type="PROSITE" id="PS51873"/>
    </source>
</evidence>
<evidence type="ECO:0008006" key="14">
    <source>
        <dbReference type="Google" id="ProtNLM"/>
    </source>
</evidence>
<dbReference type="InterPro" id="IPR013083">
    <property type="entry name" value="Znf_RING/FYVE/PHD"/>
</dbReference>
<feature type="compositionally biased region" description="Polar residues" evidence="9">
    <location>
        <begin position="178"/>
        <end position="187"/>
    </location>
</feature>
<accession>A0A6A6Q920</accession>
<evidence type="ECO:0000313" key="12">
    <source>
        <dbReference type="EMBL" id="KAF2487877.1"/>
    </source>
</evidence>
<evidence type="ECO:0000256" key="2">
    <source>
        <dbReference type="ARBA" id="ARBA00022679"/>
    </source>
</evidence>
<dbReference type="Gene3D" id="3.30.40.10">
    <property type="entry name" value="Zinc/RING finger domain, C3HC4 (zinc finger)"/>
    <property type="match status" value="1"/>
</dbReference>
<dbReference type="InterPro" id="IPR044066">
    <property type="entry name" value="TRIAD_supradom"/>
</dbReference>
<evidence type="ECO:0000256" key="9">
    <source>
        <dbReference type="SAM" id="MobiDB-lite"/>
    </source>
</evidence>
<dbReference type="CDD" id="cd20335">
    <property type="entry name" value="BRcat_RBR"/>
    <property type="match status" value="1"/>
</dbReference>
<keyword evidence="4" id="KW-0677">Repeat</keyword>
<dbReference type="AlphaFoldDB" id="A0A6A6Q920"/>
<sequence>MKLKKLFSKRKDKEQRCVRDEDSNFDTDDLYYLQLASSRAEYGRRNIFKSFASYNDSHPVARSVQAHPGLAYEPPWDDNDRGHGSILQPVACHSEWHPVVLNNNSHPTLASDHWPPAPVRLSRRDLPPPSLFQPEAHDVEHWEDMPVLEDGSGWEDIKAQYRMPESVRTGRSEYGRQLATQRRQAVRQTGRDPRTNDNGVLRAPVRPPARSAKLVKDAKALLRCTENQLAACIELSRQSYLSATGFEEAQLDIAQLLAVSDEFTREHALRVVESLSSTAQQMEAAINALWVAKEGLVDWHAFSKQTSVRRDTTRYRHARRKIAELQEEGRQRASDILECLSTTLEPLNGLVAIGEGADEAADEDYGFKHQPAEDERARECMACAETKQPHEFPDQPPTTRCQHPSTTCRTCLNSWIEAELGARSGAGLRCPECQQTMEHREIQAATSAQMFAAYERRVTLNALASMPEFAWCLSPRTCGNGQLNVDGNPFMICEACGYRQCTKHRMAWHDGETCRQYESRASTSTRAQDESRKIIEERKTEAMIGTVSKQCPGGCGWRLDKYEGCDHVRCTRCGYEFCWYVLFHRCRSRRIRPLTDVCLFRECLASWDGIQQWSNTAHRPDCRYHSNNVR</sequence>
<dbReference type="PROSITE" id="PS51873">
    <property type="entry name" value="TRIAD"/>
    <property type="match status" value="1"/>
</dbReference>
<organism evidence="12 13">
    <name type="scientific">Neohortaea acidophila</name>
    <dbReference type="NCBI Taxonomy" id="245834"/>
    <lineage>
        <taxon>Eukaryota</taxon>
        <taxon>Fungi</taxon>
        <taxon>Dikarya</taxon>
        <taxon>Ascomycota</taxon>
        <taxon>Pezizomycotina</taxon>
        <taxon>Dothideomycetes</taxon>
        <taxon>Dothideomycetidae</taxon>
        <taxon>Mycosphaerellales</taxon>
        <taxon>Teratosphaeriaceae</taxon>
        <taxon>Neohortaea</taxon>
    </lineage>
</organism>
<dbReference type="GO" id="GO:0043161">
    <property type="term" value="P:proteasome-mediated ubiquitin-dependent protein catabolic process"/>
    <property type="evidence" value="ECO:0007669"/>
    <property type="project" value="TreeGrafter"/>
</dbReference>
<feature type="compositionally biased region" description="Basic and acidic residues" evidence="9">
    <location>
        <begin position="9"/>
        <end position="20"/>
    </location>
</feature>
<evidence type="ECO:0000256" key="5">
    <source>
        <dbReference type="ARBA" id="ARBA00022771"/>
    </source>
</evidence>
<dbReference type="GO" id="GO:0097039">
    <property type="term" value="P:protein linear polyubiquitination"/>
    <property type="evidence" value="ECO:0007669"/>
    <property type="project" value="TreeGrafter"/>
</dbReference>
<name>A0A6A6Q920_9PEZI</name>
<dbReference type="GO" id="GO:0043130">
    <property type="term" value="F:ubiquitin binding"/>
    <property type="evidence" value="ECO:0007669"/>
    <property type="project" value="TreeGrafter"/>
</dbReference>
<reference evidence="12" key="1">
    <citation type="journal article" date="2020" name="Stud. Mycol.">
        <title>101 Dothideomycetes genomes: a test case for predicting lifestyles and emergence of pathogens.</title>
        <authorList>
            <person name="Haridas S."/>
            <person name="Albert R."/>
            <person name="Binder M."/>
            <person name="Bloem J."/>
            <person name="Labutti K."/>
            <person name="Salamov A."/>
            <person name="Andreopoulos B."/>
            <person name="Baker S."/>
            <person name="Barry K."/>
            <person name="Bills G."/>
            <person name="Bluhm B."/>
            <person name="Cannon C."/>
            <person name="Castanera R."/>
            <person name="Culley D."/>
            <person name="Daum C."/>
            <person name="Ezra D."/>
            <person name="Gonzalez J."/>
            <person name="Henrissat B."/>
            <person name="Kuo A."/>
            <person name="Liang C."/>
            <person name="Lipzen A."/>
            <person name="Lutzoni F."/>
            <person name="Magnuson J."/>
            <person name="Mondo S."/>
            <person name="Nolan M."/>
            <person name="Ohm R."/>
            <person name="Pangilinan J."/>
            <person name="Park H.-J."/>
            <person name="Ramirez L."/>
            <person name="Alfaro M."/>
            <person name="Sun H."/>
            <person name="Tritt A."/>
            <person name="Yoshinaga Y."/>
            <person name="Zwiers L.-H."/>
            <person name="Turgeon B."/>
            <person name="Goodwin S."/>
            <person name="Spatafora J."/>
            <person name="Crous P."/>
            <person name="Grigoriev I."/>
        </authorList>
    </citation>
    <scope>NUCLEOTIDE SEQUENCE</scope>
    <source>
        <strain evidence="12">CBS 113389</strain>
    </source>
</reference>
<dbReference type="SMART" id="SM00647">
    <property type="entry name" value="IBR"/>
    <property type="match status" value="2"/>
</dbReference>
<dbReference type="EMBL" id="MU001631">
    <property type="protein sequence ID" value="KAF2487877.1"/>
    <property type="molecule type" value="Genomic_DNA"/>
</dbReference>
<evidence type="ECO:0000256" key="3">
    <source>
        <dbReference type="ARBA" id="ARBA00022723"/>
    </source>
</evidence>
<dbReference type="Proteomes" id="UP000799767">
    <property type="component" value="Unassembled WGS sequence"/>
</dbReference>
<dbReference type="GO" id="GO:0004842">
    <property type="term" value="F:ubiquitin-protein transferase activity"/>
    <property type="evidence" value="ECO:0007669"/>
    <property type="project" value="TreeGrafter"/>
</dbReference>
<dbReference type="PANTHER" id="PTHR22770">
    <property type="entry name" value="UBIQUITIN CONJUGATING ENZYME 7 INTERACTING PROTEIN-RELATED"/>
    <property type="match status" value="1"/>
</dbReference>
<dbReference type="GeneID" id="54471114"/>
<keyword evidence="5 8" id="KW-0863">Zinc-finger</keyword>
<evidence type="ECO:0000256" key="7">
    <source>
        <dbReference type="ARBA" id="ARBA00022833"/>
    </source>
</evidence>
<feature type="domain" description="RING-type" evidence="10">
    <location>
        <begin position="380"/>
        <end position="434"/>
    </location>
</feature>
<keyword evidence="2" id="KW-0808">Transferase</keyword>
<dbReference type="GO" id="GO:0000151">
    <property type="term" value="C:ubiquitin ligase complex"/>
    <property type="evidence" value="ECO:0007669"/>
    <property type="project" value="TreeGrafter"/>
</dbReference>
<dbReference type="Gene3D" id="1.20.120.1750">
    <property type="match status" value="1"/>
</dbReference>
<feature type="region of interest" description="Disordered" evidence="9">
    <location>
        <begin position="1"/>
        <end position="20"/>
    </location>
</feature>
<proteinExistence type="predicted"/>
<dbReference type="InterPro" id="IPR002867">
    <property type="entry name" value="IBR_dom"/>
</dbReference>
<dbReference type="OrthoDB" id="1431934at2759"/>
<dbReference type="Pfam" id="PF01485">
    <property type="entry name" value="IBR"/>
    <property type="match status" value="1"/>
</dbReference>
<dbReference type="SUPFAM" id="SSF57850">
    <property type="entry name" value="RING/U-box"/>
    <property type="match status" value="3"/>
</dbReference>
<keyword evidence="13" id="KW-1185">Reference proteome</keyword>
<keyword evidence="7" id="KW-0862">Zinc</keyword>
<comment type="pathway">
    <text evidence="1">Protein modification; protein ubiquitination.</text>
</comment>
<dbReference type="InterPro" id="IPR001841">
    <property type="entry name" value="Znf_RING"/>
</dbReference>
<dbReference type="InterPro" id="IPR051628">
    <property type="entry name" value="LUBAC_E3_Ligases"/>
</dbReference>
<evidence type="ECO:0000256" key="6">
    <source>
        <dbReference type="ARBA" id="ARBA00022786"/>
    </source>
</evidence>